<dbReference type="Pfam" id="PF14280">
    <property type="entry name" value="DUF4365"/>
    <property type="match status" value="1"/>
</dbReference>
<dbReference type="AlphaFoldDB" id="A5W069"/>
<evidence type="ECO:0000313" key="2">
    <source>
        <dbReference type="EMBL" id="ABQ77529.1"/>
    </source>
</evidence>
<dbReference type="KEGG" id="ppf:Pput_1371"/>
<dbReference type="EMBL" id="CP000712">
    <property type="protein sequence ID" value="ABQ77529.1"/>
    <property type="molecule type" value="Genomic_DNA"/>
</dbReference>
<sequence length="263" mass="29482">MSVEMPKRTISHRVGSQGEVLVENAFADKGWLYRRLEKDKDYGIDGEVEIFDADGSATGIIFKVQIKSSRKHSPNIRLKRSTKNYLSVCPLPVILISVEVSTGSIRFASIDQGRIAANGAGYSDFQELDDEAFGELEDIAAEHCAGCLSVRDYTLYNAPAQLIRCLDLLLNFGGDVDSMTKWLRFFAPDDVLASSYGYAAFLKEQMDYDKNLLPKLRAWVLEFFPEEQQRIDHAMEAYARGELVGRRAEVYAVMQGPIFSNLG</sequence>
<proteinExistence type="predicted"/>
<name>A5W069_PSEP1</name>
<dbReference type="HOGENOM" id="CLU_1057136_0_0_6"/>
<dbReference type="InterPro" id="IPR025375">
    <property type="entry name" value="DUF4365"/>
</dbReference>
<evidence type="ECO:0000259" key="1">
    <source>
        <dbReference type="Pfam" id="PF14280"/>
    </source>
</evidence>
<gene>
    <name evidence="2" type="ordered locus">Pput_1371</name>
</gene>
<feature type="domain" description="DUF4365" evidence="1">
    <location>
        <begin position="17"/>
        <end position="105"/>
    </location>
</feature>
<reference evidence="2" key="1">
    <citation type="submission" date="2007-05" db="EMBL/GenBank/DDBJ databases">
        <title>Complete sequence of Pseudomonas putida F1.</title>
        <authorList>
            <consortium name="US DOE Joint Genome Institute"/>
            <person name="Copeland A."/>
            <person name="Lucas S."/>
            <person name="Lapidus A."/>
            <person name="Barry K."/>
            <person name="Detter J.C."/>
            <person name="Glavina del Rio T."/>
            <person name="Hammon N."/>
            <person name="Israni S."/>
            <person name="Dalin E."/>
            <person name="Tice H."/>
            <person name="Pitluck S."/>
            <person name="Chain P."/>
            <person name="Malfatti S."/>
            <person name="Shin M."/>
            <person name="Vergez L."/>
            <person name="Schmutz J."/>
            <person name="Larimer F."/>
            <person name="Land M."/>
            <person name="Hauser L."/>
            <person name="Kyrpides N."/>
            <person name="Lykidis A."/>
            <person name="Parales R."/>
            <person name="Richardson P."/>
        </authorList>
    </citation>
    <scope>NUCLEOTIDE SEQUENCE [LARGE SCALE GENOMIC DNA]</scope>
    <source>
        <strain evidence="2">F1</strain>
    </source>
</reference>
<protein>
    <recommendedName>
        <fullName evidence="1">DUF4365 domain-containing protein</fullName>
    </recommendedName>
</protein>
<organism evidence="2">
    <name type="scientific">Pseudomonas putida (strain ATCC 700007 / DSM 6899 / JCM 31910 / BCRC 17059 / LMG 24140 / F1)</name>
    <dbReference type="NCBI Taxonomy" id="351746"/>
    <lineage>
        <taxon>Bacteria</taxon>
        <taxon>Pseudomonadati</taxon>
        <taxon>Pseudomonadota</taxon>
        <taxon>Gammaproteobacteria</taxon>
        <taxon>Pseudomonadales</taxon>
        <taxon>Pseudomonadaceae</taxon>
        <taxon>Pseudomonas</taxon>
    </lineage>
</organism>
<dbReference type="eggNOG" id="ENOG5033MXM">
    <property type="taxonomic scope" value="Bacteria"/>
</dbReference>
<accession>A5W069</accession>